<dbReference type="InterPro" id="IPR035940">
    <property type="entry name" value="CAP_sf"/>
</dbReference>
<feature type="domain" description="SCP" evidence="2">
    <location>
        <begin position="50"/>
        <end position="155"/>
    </location>
</feature>
<sequence>MTKAALLACLALGLSSCAEKPPVTGVAPFYRQLDRQGAAVDANAAAEILSAYRRNHGLGPLAVDPALTALAQASASSAARADKPASADALKARLTAAGVKSPGINLSAGYRTLAEAFSGWRESPQHNRVLLQNPATRFGIATAYAPGSKYKVYWALVVAGP</sequence>
<dbReference type="Gene3D" id="3.40.33.10">
    <property type="entry name" value="CAP"/>
    <property type="match status" value="1"/>
</dbReference>
<keyword evidence="4" id="KW-1185">Reference proteome</keyword>
<dbReference type="EMBL" id="JAASQI010000005">
    <property type="protein sequence ID" value="NIJ58515.1"/>
    <property type="molecule type" value="Genomic_DNA"/>
</dbReference>
<dbReference type="Pfam" id="PF00188">
    <property type="entry name" value="CAP"/>
    <property type="match status" value="1"/>
</dbReference>
<evidence type="ECO:0000313" key="3">
    <source>
        <dbReference type="EMBL" id="NIJ58515.1"/>
    </source>
</evidence>
<protein>
    <submittedName>
        <fullName evidence="3">Uncharacterized protein YkwD</fullName>
    </submittedName>
</protein>
<evidence type="ECO:0000259" key="2">
    <source>
        <dbReference type="Pfam" id="PF00188"/>
    </source>
</evidence>
<evidence type="ECO:0000313" key="4">
    <source>
        <dbReference type="Proteomes" id="UP001429580"/>
    </source>
</evidence>
<proteinExistence type="predicted"/>
<dbReference type="PANTHER" id="PTHR31157:SF1">
    <property type="entry name" value="SCP DOMAIN-CONTAINING PROTEIN"/>
    <property type="match status" value="1"/>
</dbReference>
<name>A0ABX0V2R7_9HYPH</name>
<dbReference type="CDD" id="cd05379">
    <property type="entry name" value="CAP_bacterial"/>
    <property type="match status" value="1"/>
</dbReference>
<organism evidence="3 4">
    <name type="scientific">Pseudochelatococcus lubricantis</name>
    <dbReference type="NCBI Taxonomy" id="1538102"/>
    <lineage>
        <taxon>Bacteria</taxon>
        <taxon>Pseudomonadati</taxon>
        <taxon>Pseudomonadota</taxon>
        <taxon>Alphaproteobacteria</taxon>
        <taxon>Hyphomicrobiales</taxon>
        <taxon>Chelatococcaceae</taxon>
        <taxon>Pseudochelatococcus</taxon>
    </lineage>
</organism>
<feature type="signal peptide" evidence="1">
    <location>
        <begin position="1"/>
        <end position="20"/>
    </location>
</feature>
<reference evidence="3 4" key="1">
    <citation type="submission" date="2020-03" db="EMBL/GenBank/DDBJ databases">
        <title>Genomic Encyclopedia of Type Strains, Phase IV (KMG-IV): sequencing the most valuable type-strain genomes for metagenomic binning, comparative biology and taxonomic classification.</title>
        <authorList>
            <person name="Goeker M."/>
        </authorList>
    </citation>
    <scope>NUCLEOTIDE SEQUENCE [LARGE SCALE GENOMIC DNA]</scope>
    <source>
        <strain evidence="3 4">DSM 103870</strain>
    </source>
</reference>
<dbReference type="PROSITE" id="PS51257">
    <property type="entry name" value="PROKAR_LIPOPROTEIN"/>
    <property type="match status" value="1"/>
</dbReference>
<feature type="chain" id="PRO_5045774997" evidence="1">
    <location>
        <begin position="21"/>
        <end position="161"/>
    </location>
</feature>
<accession>A0ABX0V2R7</accession>
<dbReference type="PANTHER" id="PTHR31157">
    <property type="entry name" value="SCP DOMAIN-CONTAINING PROTEIN"/>
    <property type="match status" value="1"/>
</dbReference>
<comment type="caution">
    <text evidence="3">The sequence shown here is derived from an EMBL/GenBank/DDBJ whole genome shotgun (WGS) entry which is preliminary data.</text>
</comment>
<keyword evidence="1" id="KW-0732">Signal</keyword>
<gene>
    <name evidence="3" type="ORF">FHS82_002363</name>
</gene>
<dbReference type="RefSeq" id="WP_343042559.1">
    <property type="nucleotide sequence ID" value="NZ_JAASQI010000005.1"/>
</dbReference>
<dbReference type="InterPro" id="IPR014044">
    <property type="entry name" value="CAP_dom"/>
</dbReference>
<evidence type="ECO:0000256" key="1">
    <source>
        <dbReference type="SAM" id="SignalP"/>
    </source>
</evidence>
<dbReference type="SUPFAM" id="SSF55797">
    <property type="entry name" value="PR-1-like"/>
    <property type="match status" value="1"/>
</dbReference>
<dbReference type="Proteomes" id="UP001429580">
    <property type="component" value="Unassembled WGS sequence"/>
</dbReference>